<sequence>MEQAKLFAHASGNQESVLPSLNSNWLLKFKQKHAIGGNRLMRRASETNIPDSARLSTALPVLKTSREKLSGGISPASPTGQLSPLSGSRSDEELNAGAVDFDFTYRPTASQSTTSLTSDLRDTASTSFSGAPLSPTASFNFSPDANVGSFPLDQNMQMGSNNPDFHHREKRSNTFPSLNIDYVNQSSGNSTEPMTPRNQHSGTAPSSAVDSPRSELQPAPFALDTSLTSPSTLHRSSSNPSMAARNSATPVSSSALSNSVDSSPVSPSQEDARRAANTLLSYIQSMSSNGQFDQSEYMAVVQLTKKLQIHQLAAARPSMGGLSRIPEGDTEMPQATEVLMESS</sequence>
<dbReference type="EMBL" id="JAGPNK010000001">
    <property type="protein sequence ID" value="KAH7328520.1"/>
    <property type="molecule type" value="Genomic_DNA"/>
</dbReference>
<feature type="region of interest" description="Disordered" evidence="2">
    <location>
        <begin position="68"/>
        <end position="91"/>
    </location>
</feature>
<dbReference type="Proteomes" id="UP000813444">
    <property type="component" value="Unassembled WGS sequence"/>
</dbReference>
<evidence type="ECO:0000256" key="2">
    <source>
        <dbReference type="SAM" id="MobiDB-lite"/>
    </source>
</evidence>
<proteinExistence type="predicted"/>
<keyword evidence="1" id="KW-0238">DNA-binding</keyword>
<keyword evidence="5" id="KW-1185">Reference proteome</keyword>
<feature type="compositionally biased region" description="Polar residues" evidence="2">
    <location>
        <begin position="76"/>
        <end position="88"/>
    </location>
</feature>
<dbReference type="PROSITE" id="PS51253">
    <property type="entry name" value="HTH_CENPB"/>
    <property type="match status" value="1"/>
</dbReference>
<gene>
    <name evidence="4" type="ORF">B0I35DRAFT_20201</name>
</gene>
<feature type="region of interest" description="Disordered" evidence="2">
    <location>
        <begin position="110"/>
        <end position="272"/>
    </location>
</feature>
<feature type="region of interest" description="Disordered" evidence="2">
    <location>
        <begin position="319"/>
        <end position="343"/>
    </location>
</feature>
<feature type="compositionally biased region" description="Low complexity" evidence="2">
    <location>
        <begin position="110"/>
        <end position="127"/>
    </location>
</feature>
<name>A0A8K0SYM9_9HYPO</name>
<protein>
    <recommendedName>
        <fullName evidence="3">HTH CENPB-type domain-containing protein</fullName>
    </recommendedName>
</protein>
<dbReference type="OrthoDB" id="9909311at2759"/>
<evidence type="ECO:0000259" key="3">
    <source>
        <dbReference type="PROSITE" id="PS51253"/>
    </source>
</evidence>
<organism evidence="4 5">
    <name type="scientific">Stachybotrys elegans</name>
    <dbReference type="NCBI Taxonomy" id="80388"/>
    <lineage>
        <taxon>Eukaryota</taxon>
        <taxon>Fungi</taxon>
        <taxon>Dikarya</taxon>
        <taxon>Ascomycota</taxon>
        <taxon>Pezizomycotina</taxon>
        <taxon>Sordariomycetes</taxon>
        <taxon>Hypocreomycetidae</taxon>
        <taxon>Hypocreales</taxon>
        <taxon>Stachybotryaceae</taxon>
        <taxon>Stachybotrys</taxon>
    </lineage>
</organism>
<feature type="compositionally biased region" description="Polar residues" evidence="2">
    <location>
        <begin position="225"/>
        <end position="246"/>
    </location>
</feature>
<evidence type="ECO:0000313" key="5">
    <source>
        <dbReference type="Proteomes" id="UP000813444"/>
    </source>
</evidence>
<dbReference type="GO" id="GO:0003677">
    <property type="term" value="F:DNA binding"/>
    <property type="evidence" value="ECO:0007669"/>
    <property type="project" value="UniProtKB-KW"/>
</dbReference>
<comment type="caution">
    <text evidence="4">The sequence shown here is derived from an EMBL/GenBank/DDBJ whole genome shotgun (WGS) entry which is preliminary data.</text>
</comment>
<dbReference type="AlphaFoldDB" id="A0A8K0SYM9"/>
<feature type="compositionally biased region" description="Low complexity" evidence="2">
    <location>
        <begin position="247"/>
        <end position="268"/>
    </location>
</feature>
<feature type="compositionally biased region" description="Polar residues" evidence="2">
    <location>
        <begin position="152"/>
        <end position="163"/>
    </location>
</feature>
<feature type="compositionally biased region" description="Polar residues" evidence="2">
    <location>
        <begin position="173"/>
        <end position="209"/>
    </location>
</feature>
<dbReference type="InterPro" id="IPR006600">
    <property type="entry name" value="HTH_CenpB_DNA-bd_dom"/>
</dbReference>
<accession>A0A8K0SYM9</accession>
<feature type="domain" description="HTH CENPB-type" evidence="3">
    <location>
        <begin position="1"/>
        <end position="39"/>
    </location>
</feature>
<evidence type="ECO:0000313" key="4">
    <source>
        <dbReference type="EMBL" id="KAH7328520.1"/>
    </source>
</evidence>
<evidence type="ECO:0000256" key="1">
    <source>
        <dbReference type="ARBA" id="ARBA00023125"/>
    </source>
</evidence>
<reference evidence="4" key="1">
    <citation type="journal article" date="2021" name="Nat. Commun.">
        <title>Genetic determinants of endophytism in the Arabidopsis root mycobiome.</title>
        <authorList>
            <person name="Mesny F."/>
            <person name="Miyauchi S."/>
            <person name="Thiergart T."/>
            <person name="Pickel B."/>
            <person name="Atanasova L."/>
            <person name="Karlsson M."/>
            <person name="Huettel B."/>
            <person name="Barry K.W."/>
            <person name="Haridas S."/>
            <person name="Chen C."/>
            <person name="Bauer D."/>
            <person name="Andreopoulos W."/>
            <person name="Pangilinan J."/>
            <person name="LaButti K."/>
            <person name="Riley R."/>
            <person name="Lipzen A."/>
            <person name="Clum A."/>
            <person name="Drula E."/>
            <person name="Henrissat B."/>
            <person name="Kohler A."/>
            <person name="Grigoriev I.V."/>
            <person name="Martin F.M."/>
            <person name="Hacquard S."/>
        </authorList>
    </citation>
    <scope>NUCLEOTIDE SEQUENCE</scope>
    <source>
        <strain evidence="4">MPI-CAGE-CH-0235</strain>
    </source>
</reference>